<keyword evidence="2" id="KW-0812">Transmembrane</keyword>
<gene>
    <name evidence="3" type="ORF">GCM10009827_039650</name>
</gene>
<keyword evidence="2" id="KW-0472">Membrane</keyword>
<feature type="transmembrane region" description="Helical" evidence="2">
    <location>
        <begin position="252"/>
        <end position="276"/>
    </location>
</feature>
<keyword evidence="2" id="KW-1133">Transmembrane helix</keyword>
<protein>
    <submittedName>
        <fullName evidence="3">Uncharacterized protein</fullName>
    </submittedName>
</protein>
<accession>A0ABN2AJA3</accession>
<evidence type="ECO:0000256" key="2">
    <source>
        <dbReference type="SAM" id="Phobius"/>
    </source>
</evidence>
<keyword evidence="4" id="KW-1185">Reference proteome</keyword>
<evidence type="ECO:0000256" key="1">
    <source>
        <dbReference type="SAM" id="MobiDB-lite"/>
    </source>
</evidence>
<feature type="region of interest" description="Disordered" evidence="1">
    <location>
        <begin position="74"/>
        <end position="105"/>
    </location>
</feature>
<evidence type="ECO:0000313" key="3">
    <source>
        <dbReference type="EMBL" id="GAA1520166.1"/>
    </source>
</evidence>
<evidence type="ECO:0000313" key="4">
    <source>
        <dbReference type="Proteomes" id="UP001501470"/>
    </source>
</evidence>
<feature type="transmembrane region" description="Helical" evidence="2">
    <location>
        <begin position="40"/>
        <end position="58"/>
    </location>
</feature>
<dbReference type="Proteomes" id="UP001501470">
    <property type="component" value="Unassembled WGS sequence"/>
</dbReference>
<reference evidence="3 4" key="1">
    <citation type="journal article" date="2019" name="Int. J. Syst. Evol. Microbiol.">
        <title>The Global Catalogue of Microorganisms (GCM) 10K type strain sequencing project: providing services to taxonomists for standard genome sequencing and annotation.</title>
        <authorList>
            <consortium name="The Broad Institute Genomics Platform"/>
            <consortium name="The Broad Institute Genome Sequencing Center for Infectious Disease"/>
            <person name="Wu L."/>
            <person name="Ma J."/>
        </authorList>
    </citation>
    <scope>NUCLEOTIDE SEQUENCE [LARGE SCALE GENOMIC DNA]</scope>
    <source>
        <strain evidence="3 4">JCM 15933</strain>
    </source>
</reference>
<feature type="transmembrane region" description="Helical" evidence="2">
    <location>
        <begin position="140"/>
        <end position="161"/>
    </location>
</feature>
<dbReference type="RefSeq" id="WP_344503458.1">
    <property type="nucleotide sequence ID" value="NZ_BAAAQD010000007.1"/>
</dbReference>
<feature type="transmembrane region" description="Helical" evidence="2">
    <location>
        <begin position="288"/>
        <end position="310"/>
    </location>
</feature>
<comment type="caution">
    <text evidence="3">The sequence shown here is derived from an EMBL/GenBank/DDBJ whole genome shotgun (WGS) entry which is preliminary data.</text>
</comment>
<name>A0ABN2AJA3_9ACTN</name>
<sequence>MSEVGARVRAALPAVALLTLATAAVLGLSTLLGIAAAPPIWQVVLTLVAGLLLGVAATDQVRAALTDWQGAATAEAGSHRRGRRGPAPVQDPDQPLEKPARPRPKRPSWRRIGIIAAVVVVLVALLWVPQVPVHGVATAILTFGFGYAAYVLPVLPLLLLWPLPRLPRATWPWQLPLVPIVDRRLWTGAELRDLAVATGHYLRERVLTRTTGIALATLGLLHLVRGNPSLLDGGTSRAGGLAGWLLAEPLRLILSTGGAIGLLGGVLVGAAAVIAASVGRAWGTVAGYSVLAVAVLVPLVGAGAGHWLGFEYYLRTEQGKVVVVAGLSPSHRQAVHDTAVPVDGLAPSLVALLDKGLQVTGNDDGDRIARALADPSKAAAELFVGDQFELKAGECFDWIGGSSQLRYVTPCNAAHIGEVTYVGHLPFLEDPGREAVDAAAKAVCEQSYGAYLGVPYGQSFLPLDKPMLPAGWTQRPVIACSVTSVGPWTLKGTKTVAALQQKVPWGAAGGCKVEVPDALRVTAEQPNIRCVAPGPEQRLAVQGAGFTMDLEFAAIGKAAGGAKIGAACLDGADLGNGYTFEVGPEGVIEIFKLTGGQPARLAASAKPKNAGPPPTASTPLQVTCKPTADGGIELTAFSTGNRKATAVDKTNPVTRLSPRLMLANAGAGGVVMTTMIFSATRV</sequence>
<dbReference type="EMBL" id="BAAAQD010000007">
    <property type="protein sequence ID" value="GAA1520166.1"/>
    <property type="molecule type" value="Genomic_DNA"/>
</dbReference>
<feature type="transmembrane region" description="Helical" evidence="2">
    <location>
        <begin position="12"/>
        <end position="34"/>
    </location>
</feature>
<proteinExistence type="predicted"/>
<feature type="transmembrane region" description="Helical" evidence="2">
    <location>
        <begin position="108"/>
        <end position="128"/>
    </location>
</feature>
<organism evidence="3 4">
    <name type="scientific">Dactylosporangium maewongense</name>
    <dbReference type="NCBI Taxonomy" id="634393"/>
    <lineage>
        <taxon>Bacteria</taxon>
        <taxon>Bacillati</taxon>
        <taxon>Actinomycetota</taxon>
        <taxon>Actinomycetes</taxon>
        <taxon>Micromonosporales</taxon>
        <taxon>Micromonosporaceae</taxon>
        <taxon>Dactylosporangium</taxon>
    </lineage>
</organism>